<dbReference type="GO" id="GO:0000398">
    <property type="term" value="P:mRNA splicing, via spliceosome"/>
    <property type="evidence" value="ECO:0007669"/>
    <property type="project" value="InterPro"/>
</dbReference>
<dbReference type="InterPro" id="IPR045075">
    <property type="entry name" value="Syf1-like"/>
</dbReference>
<dbReference type="SMART" id="SM00386">
    <property type="entry name" value="HAT"/>
    <property type="match status" value="8"/>
</dbReference>
<reference evidence="5 6" key="1">
    <citation type="submission" date="2013-02" db="EMBL/GenBank/DDBJ databases">
        <title>Genome sequence of Candida maltosa Xu316, a potential industrial strain for xylitol and ethanol production.</title>
        <authorList>
            <person name="Yu J."/>
            <person name="Wang Q."/>
            <person name="Geng X."/>
            <person name="Bao W."/>
            <person name="He P."/>
            <person name="Cai J."/>
        </authorList>
    </citation>
    <scope>NUCLEOTIDE SEQUENCE [LARGE SCALE GENOMIC DNA]</scope>
    <source>
        <strain evidence="6">Xu316</strain>
    </source>
</reference>
<dbReference type="Pfam" id="PF06424">
    <property type="entry name" value="PRP1_N"/>
    <property type="match status" value="1"/>
</dbReference>
<evidence type="ECO:0000256" key="2">
    <source>
        <dbReference type="ARBA" id="ARBA00022737"/>
    </source>
</evidence>
<dbReference type="HOGENOM" id="CLU_007010_0_0_1"/>
<sequence>MERKSFLDQEAPAGYVAGSARGAVGFRTSTIADSFNRGIVPVSHEDDDDDEDGTVLDNDNGILFKKSREDEEDEEADRIFNEIEAKLSCKKQQPKVITTTDSKKPQFSDLKRQLAELTEDDWLNLPEPGDMTRRNKRTRLLEQQQQRMYAAPDTLISGNTAGNGTTNFQSLSESRDKFLSSQLDSLLPTTQTKTDEKLTESILNQSGTEQDLKFADLQKSRIILSSLRKTEPHKASSWIQSARLEEQNKNYKLAKSYILEGCKKCPRNDDIWLENIRLNESDLKMCKQLINTALGYVSKSEKLWIKAVDLEHENNNKRKVLMKALENLPTNNKLWKLLIDLEDNQETVKKLLTKAVDLCPLDWDFWSGLINMSNYADSKTLLNQARKKLSGDSRVWITACKLEERESSIELTKLTKLMDKAMKENTTTTKEEWYEFAIEAEREDFTNTAKAIVLSYLNFNNNSVTDTELLEDVDKLFSNGNIVVGRSILDHIINTHPTDISYWSKLINSIKHFKNLEITYSYYAKAIELNPQTPLFYLMYAKDKWQISNDIPGARTILDDAEAAIPKDLSIKFAKIKLETKSGDISNAETYIKSILDKSPLESEKFWYKYVHILRCQENDKSLETSQKALELFPKSWKLHLQNIQILLGLGKLADAREAARKSTTECPNAPELWIILSQIDEQLGVVTAARSVLDKAILVNPDSPVLWSQKISFEKKYDLPAARNLANRALKKFPNYPKLWIDYLWLLPKMSQRKTAFLDALKATDNSSLILSAIGMFFWIDRGK</sequence>
<proteinExistence type="predicted"/>
<dbReference type="OMA" id="DGWAWYY"/>
<dbReference type="SUPFAM" id="SSF48452">
    <property type="entry name" value="TPR-like"/>
    <property type="match status" value="3"/>
</dbReference>
<comment type="caution">
    <text evidence="5">The sequence shown here is derived from an EMBL/GenBank/DDBJ whole genome shotgun (WGS) entry which is preliminary data.</text>
</comment>
<evidence type="ECO:0000259" key="4">
    <source>
        <dbReference type="Pfam" id="PF06424"/>
    </source>
</evidence>
<dbReference type="PANTHER" id="PTHR11246">
    <property type="entry name" value="PRE-MRNA SPLICING FACTOR"/>
    <property type="match status" value="1"/>
</dbReference>
<dbReference type="PANTHER" id="PTHR11246:SF1">
    <property type="entry name" value="PRE-MRNA-PROCESSING FACTOR 6"/>
    <property type="match status" value="1"/>
</dbReference>
<dbReference type="Proteomes" id="UP000011777">
    <property type="component" value="Unassembled WGS sequence"/>
</dbReference>
<dbReference type="InterPro" id="IPR003107">
    <property type="entry name" value="HAT"/>
</dbReference>
<evidence type="ECO:0000313" key="6">
    <source>
        <dbReference type="Proteomes" id="UP000011777"/>
    </source>
</evidence>
<dbReference type="OrthoDB" id="440128at2759"/>
<feature type="domain" description="PRP1 splicing factor N-terminal" evidence="4">
    <location>
        <begin position="11"/>
        <end position="134"/>
    </location>
</feature>
<dbReference type="InterPro" id="IPR010491">
    <property type="entry name" value="PRP1_N"/>
</dbReference>
<gene>
    <name evidence="5" type="ORF">G210_5784</name>
</gene>
<evidence type="ECO:0000256" key="3">
    <source>
        <dbReference type="ARBA" id="ARBA00023242"/>
    </source>
</evidence>
<protein>
    <recommendedName>
        <fullName evidence="4">PRP1 splicing factor N-terminal domain-containing protein</fullName>
    </recommendedName>
</protein>
<dbReference type="Gene3D" id="1.25.40.10">
    <property type="entry name" value="Tetratricopeptide repeat domain"/>
    <property type="match status" value="3"/>
</dbReference>
<dbReference type="STRING" id="1245528.M3K2D8"/>
<accession>M3K2D8</accession>
<dbReference type="AlphaFoldDB" id="M3K2D8"/>
<dbReference type="EMBL" id="AOGT01000658">
    <property type="protein sequence ID" value="EMG49445.1"/>
    <property type="molecule type" value="Genomic_DNA"/>
</dbReference>
<evidence type="ECO:0000256" key="1">
    <source>
        <dbReference type="ARBA" id="ARBA00004123"/>
    </source>
</evidence>
<keyword evidence="6" id="KW-1185">Reference proteome</keyword>
<dbReference type="InterPro" id="IPR011990">
    <property type="entry name" value="TPR-like_helical_dom_sf"/>
</dbReference>
<name>M3K2D8_CANMX</name>
<keyword evidence="2" id="KW-0677">Repeat</keyword>
<dbReference type="eggNOG" id="KOG0495">
    <property type="taxonomic scope" value="Eukaryota"/>
</dbReference>
<organism evidence="5 6">
    <name type="scientific">Candida maltosa (strain Xu316)</name>
    <name type="common">Yeast</name>
    <dbReference type="NCBI Taxonomy" id="1245528"/>
    <lineage>
        <taxon>Eukaryota</taxon>
        <taxon>Fungi</taxon>
        <taxon>Dikarya</taxon>
        <taxon>Ascomycota</taxon>
        <taxon>Saccharomycotina</taxon>
        <taxon>Pichiomycetes</taxon>
        <taxon>Debaryomycetaceae</taxon>
        <taxon>Candida/Lodderomyces clade</taxon>
        <taxon>Candida</taxon>
    </lineage>
</organism>
<evidence type="ECO:0000313" key="5">
    <source>
        <dbReference type="EMBL" id="EMG49445.1"/>
    </source>
</evidence>
<dbReference type="GO" id="GO:0005634">
    <property type="term" value="C:nucleus"/>
    <property type="evidence" value="ECO:0007669"/>
    <property type="project" value="UniProtKB-ARBA"/>
</dbReference>
<comment type="subcellular location">
    <subcellularLocation>
        <location evidence="1">Nucleus</location>
    </subcellularLocation>
</comment>
<keyword evidence="3" id="KW-0539">Nucleus</keyword>